<dbReference type="InterPro" id="IPR041108">
    <property type="entry name" value="PP_kinase_C_1"/>
</dbReference>
<keyword evidence="2 8" id="KW-0808">Transferase</keyword>
<evidence type="ECO:0000256" key="3">
    <source>
        <dbReference type="ARBA" id="ARBA00022723"/>
    </source>
</evidence>
<dbReference type="RefSeq" id="WP_338093747.1">
    <property type="nucleotide sequence ID" value="NZ_JAWDKA010000002.1"/>
</dbReference>
<dbReference type="Pfam" id="PF17941">
    <property type="entry name" value="PP_kinase_C_1"/>
    <property type="match status" value="1"/>
</dbReference>
<feature type="binding site" evidence="8">
    <location>
        <position position="392"/>
    </location>
    <ligand>
        <name>Mg(2+)</name>
        <dbReference type="ChEBI" id="CHEBI:18420"/>
    </ligand>
</feature>
<feature type="active site" description="Phosphohistidine intermediate" evidence="8">
    <location>
        <position position="452"/>
    </location>
</feature>
<dbReference type="Gene3D" id="3.30.870.10">
    <property type="entry name" value="Endonuclease Chain A"/>
    <property type="match status" value="2"/>
</dbReference>
<organism evidence="14 15">
    <name type="scientific">Methanorbis furvi</name>
    <dbReference type="NCBI Taxonomy" id="3028299"/>
    <lineage>
        <taxon>Archaea</taxon>
        <taxon>Methanobacteriati</taxon>
        <taxon>Methanobacteriota</taxon>
        <taxon>Stenosarchaea group</taxon>
        <taxon>Methanomicrobia</taxon>
        <taxon>Methanomicrobiales</taxon>
        <taxon>Methanocorpusculaceae</taxon>
        <taxon>Methanorbis</taxon>
    </lineage>
</organism>
<evidence type="ECO:0000256" key="1">
    <source>
        <dbReference type="ARBA" id="ARBA00022553"/>
    </source>
</evidence>
<accession>A0AAE4MBZ0</accession>
<dbReference type="Pfam" id="PF13090">
    <property type="entry name" value="PP_kinase_C"/>
    <property type="match status" value="1"/>
</dbReference>
<dbReference type="AlphaFoldDB" id="A0AAE4MBZ0"/>
<dbReference type="CDD" id="cd09168">
    <property type="entry name" value="PLDc_PaPPK1_C2_like"/>
    <property type="match status" value="1"/>
</dbReference>
<keyword evidence="7 8" id="KW-0460">Magnesium</keyword>
<keyword evidence="4 8" id="KW-0547">Nucleotide-binding</keyword>
<comment type="function">
    <text evidence="8 9">Catalyzes the reversible transfer of the terminal phosphate of ATP to form a long-chain polyphosphate (polyP).</text>
</comment>
<comment type="similarity">
    <text evidence="8 9">Belongs to the polyphosphate kinase 1 (PPK1) family.</text>
</comment>
<proteinExistence type="inferred from homology"/>
<evidence type="ECO:0000259" key="12">
    <source>
        <dbReference type="Pfam" id="PF13090"/>
    </source>
</evidence>
<evidence type="ECO:0000259" key="10">
    <source>
        <dbReference type="Pfam" id="PF02503"/>
    </source>
</evidence>
<dbReference type="CDD" id="cd09165">
    <property type="entry name" value="PLDc_PaPPK1_C1_like"/>
    <property type="match status" value="1"/>
</dbReference>
<evidence type="ECO:0000259" key="11">
    <source>
        <dbReference type="Pfam" id="PF13089"/>
    </source>
</evidence>
<dbReference type="Pfam" id="PF02503">
    <property type="entry name" value="PP_kinase"/>
    <property type="match status" value="1"/>
</dbReference>
<dbReference type="InterPro" id="IPR036832">
    <property type="entry name" value="PPK_N_dom_sf"/>
</dbReference>
<dbReference type="NCBIfam" id="NF003921">
    <property type="entry name" value="PRK05443.2-2"/>
    <property type="match status" value="1"/>
</dbReference>
<dbReference type="SUPFAM" id="SSF56024">
    <property type="entry name" value="Phospholipase D/nuclease"/>
    <property type="match status" value="2"/>
</dbReference>
<feature type="binding site" evidence="8">
    <location>
        <position position="60"/>
    </location>
    <ligand>
        <name>ATP</name>
        <dbReference type="ChEBI" id="CHEBI:30616"/>
    </ligand>
</feature>
<dbReference type="Gene3D" id="1.20.58.310">
    <property type="entry name" value="Polyphosphate kinase N-terminal domain"/>
    <property type="match status" value="1"/>
</dbReference>
<reference evidence="14" key="1">
    <citation type="submission" date="2023-06" db="EMBL/GenBank/DDBJ databases">
        <title>Genome sequence of Methancorpusculaceae sp. Ag1.</title>
        <authorList>
            <person name="Protasov E."/>
            <person name="Platt K."/>
            <person name="Poehlein A."/>
            <person name="Daniel R."/>
            <person name="Brune A."/>
        </authorList>
    </citation>
    <scope>NUCLEOTIDE SEQUENCE</scope>
    <source>
        <strain evidence="14">Ag1</strain>
    </source>
</reference>
<dbReference type="InterPro" id="IPR036830">
    <property type="entry name" value="PP_kinase_middle_dom_sf"/>
</dbReference>
<evidence type="ECO:0000256" key="2">
    <source>
        <dbReference type="ARBA" id="ARBA00022679"/>
    </source>
</evidence>
<gene>
    <name evidence="14" type="primary">ppk_1</name>
    <name evidence="8" type="synonym">ppk</name>
    <name evidence="14" type="ORF">McpAg1_05400</name>
</gene>
<comment type="catalytic activity">
    <reaction evidence="8 9">
        <text>[phosphate](n) + ATP = [phosphate](n+1) + ADP</text>
        <dbReference type="Rhea" id="RHEA:19573"/>
        <dbReference type="Rhea" id="RHEA-COMP:9859"/>
        <dbReference type="Rhea" id="RHEA-COMP:14280"/>
        <dbReference type="ChEBI" id="CHEBI:16838"/>
        <dbReference type="ChEBI" id="CHEBI:30616"/>
        <dbReference type="ChEBI" id="CHEBI:456216"/>
        <dbReference type="EC" id="2.7.4.1"/>
    </reaction>
</comment>
<dbReference type="NCBIfam" id="NF003918">
    <property type="entry name" value="PRK05443.1-2"/>
    <property type="match status" value="1"/>
</dbReference>
<dbReference type="SUPFAM" id="SSF143724">
    <property type="entry name" value="PHP14-like"/>
    <property type="match status" value="1"/>
</dbReference>
<dbReference type="Proteomes" id="UP001273136">
    <property type="component" value="Unassembled WGS sequence"/>
</dbReference>
<feature type="binding site" evidence="8">
    <location>
        <position position="612"/>
    </location>
    <ligand>
        <name>ATP</name>
        <dbReference type="ChEBI" id="CHEBI:30616"/>
    </ligand>
</feature>
<evidence type="ECO:0000313" key="15">
    <source>
        <dbReference type="Proteomes" id="UP001273136"/>
    </source>
</evidence>
<dbReference type="Pfam" id="PF13089">
    <property type="entry name" value="PP_kinase_N"/>
    <property type="match status" value="1"/>
</dbReference>
<keyword evidence="5 8" id="KW-0418">Kinase</keyword>
<evidence type="ECO:0000256" key="5">
    <source>
        <dbReference type="ARBA" id="ARBA00022777"/>
    </source>
</evidence>
<dbReference type="SUPFAM" id="SSF140356">
    <property type="entry name" value="PPK N-terminal domain-like"/>
    <property type="match status" value="1"/>
</dbReference>
<feature type="binding site" evidence="8">
    <location>
        <position position="422"/>
    </location>
    <ligand>
        <name>Mg(2+)</name>
        <dbReference type="ChEBI" id="CHEBI:18420"/>
    </ligand>
</feature>
<feature type="domain" description="Polyphosphate kinase C-terminal" evidence="12">
    <location>
        <begin position="528"/>
        <end position="696"/>
    </location>
</feature>
<dbReference type="EMBL" id="JAWDKA010000002">
    <property type="protein sequence ID" value="MDV0441354.1"/>
    <property type="molecule type" value="Genomic_DNA"/>
</dbReference>
<name>A0AAE4MBZ0_9EURY</name>
<dbReference type="PANTHER" id="PTHR30218:SF0">
    <property type="entry name" value="POLYPHOSPHATE KINASE"/>
    <property type="match status" value="1"/>
</dbReference>
<dbReference type="HAMAP" id="MF_00347">
    <property type="entry name" value="Polyphosphate_kinase"/>
    <property type="match status" value="1"/>
</dbReference>
<dbReference type="InterPro" id="IPR025198">
    <property type="entry name" value="PPK_N_dom"/>
</dbReference>
<dbReference type="FunFam" id="3.30.870.10:FF:000001">
    <property type="entry name" value="Polyphosphate kinase"/>
    <property type="match status" value="1"/>
</dbReference>
<dbReference type="GO" id="GO:0008976">
    <property type="term" value="F:polyphosphate kinase activity"/>
    <property type="evidence" value="ECO:0007669"/>
    <property type="project" value="UniProtKB-UniRule"/>
</dbReference>
<dbReference type="NCBIfam" id="NF003917">
    <property type="entry name" value="PRK05443.1-1"/>
    <property type="match status" value="1"/>
</dbReference>
<dbReference type="GO" id="GO:0009358">
    <property type="term" value="C:polyphosphate kinase complex"/>
    <property type="evidence" value="ECO:0007669"/>
    <property type="project" value="InterPro"/>
</dbReference>
<dbReference type="GO" id="GO:0006799">
    <property type="term" value="P:polyphosphate biosynthetic process"/>
    <property type="evidence" value="ECO:0007669"/>
    <property type="project" value="UniProtKB-UniRule"/>
</dbReference>
<dbReference type="Gene3D" id="3.30.1840.10">
    <property type="entry name" value="Polyphosphate kinase middle domain"/>
    <property type="match status" value="1"/>
</dbReference>
<dbReference type="EC" id="2.7.4.1" evidence="8 9"/>
<feature type="domain" description="Polyphosphate kinase middle" evidence="10">
    <location>
        <begin position="136"/>
        <end position="323"/>
    </location>
</feature>
<comment type="cofactor">
    <cofactor evidence="8">
        <name>Mg(2+)</name>
        <dbReference type="ChEBI" id="CHEBI:18420"/>
    </cofactor>
</comment>
<comment type="caution">
    <text evidence="14">The sequence shown here is derived from an EMBL/GenBank/DDBJ whole genome shotgun (WGS) entry which is preliminary data.</text>
</comment>
<keyword evidence="3 8" id="KW-0479">Metal-binding</keyword>
<keyword evidence="1 8" id="KW-0597">Phosphoprotein</keyword>
<sequence>MTPEQNQESSESIISLTDKSLYINREISLIQFNRRVLEEAANLSHPLLERIKFLSIFANNIDEFMMIRVSGLLRQIRGGVLERPADGMTPTEQMKEILETLIPLQAESCRCWSQDLKPALADEGIYIHKFKDFGPEQQEYLKNYFETQIFPILTPMTFDGSHPFPFISNLSINLAVVINHPTRGQVFSRVKVPKGTLPRFIRIPNNRMIPPANNSEYHYIVLEDLVASNIQLLFPGMEVKDTYVFRVTRDADMEIEEDEASDLLTAIESSVELRRIGTPSRLEVHAAMPEWIRGILSAKLRLMPTQVYVSHSGLIGMNDLMELMDIDRPDLKDIPFKAALPACLGKETMAAAVARDDLLLYHPYDSFSPVVEFVRQAAHDPNVLAIKQTLYRTGKNSPIVHALMEAREEGKPVTVLVELKARFDEENNIEWARSLERAGVHVIYGIVGLKVHAKMCMVVRRENDGLKTYTHMGTGNYNASTARIYTDLSMFTCDPDIGADIADLFNALTGYSQKTGYRKLLVSHGTMGTMRKELIARIDREIEQQKRFGDGYIAFKLNALVDEECIMALYRASQAGVKVDLIVRGVCCLRPEVPGVSDNIRVISIVGRFLEHTRIYYFKNGGDEEVLLGSADLMPRNLSRRVEILFPVENTYLKDMIIRTILEMHLRDTAQAQVLHIDGSYEKVLPKKGEKPLNSQLWMMEHRGIWHDY</sequence>
<dbReference type="GO" id="GO:0005524">
    <property type="term" value="F:ATP binding"/>
    <property type="evidence" value="ECO:0007669"/>
    <property type="project" value="UniProtKB-KW"/>
</dbReference>
<dbReference type="GO" id="GO:0046872">
    <property type="term" value="F:metal ion binding"/>
    <property type="evidence" value="ECO:0007669"/>
    <property type="project" value="UniProtKB-KW"/>
</dbReference>
<feature type="binding site" evidence="8">
    <location>
        <position position="584"/>
    </location>
    <ligand>
        <name>ATP</name>
        <dbReference type="ChEBI" id="CHEBI:30616"/>
    </ligand>
</feature>
<protein>
    <recommendedName>
        <fullName evidence="8 9">Polyphosphate kinase</fullName>
        <ecNumber evidence="8 9">2.7.4.1</ecNumber>
    </recommendedName>
    <alternativeName>
        <fullName evidence="8">ATP-polyphosphate phosphotransferase</fullName>
    </alternativeName>
    <alternativeName>
        <fullName evidence="8">Polyphosphoric acid kinase</fullName>
    </alternativeName>
</protein>
<evidence type="ECO:0000256" key="9">
    <source>
        <dbReference type="RuleBase" id="RU003800"/>
    </source>
</evidence>
<keyword evidence="15" id="KW-1185">Reference proteome</keyword>
<dbReference type="PANTHER" id="PTHR30218">
    <property type="entry name" value="POLYPHOSPHATE KINASE"/>
    <property type="match status" value="1"/>
</dbReference>
<evidence type="ECO:0000313" key="14">
    <source>
        <dbReference type="EMBL" id="MDV0441354.1"/>
    </source>
</evidence>
<dbReference type="InterPro" id="IPR025200">
    <property type="entry name" value="PPK_C_dom2"/>
</dbReference>
<comment type="PTM">
    <text evidence="8 9">An intermediate of this reaction is the autophosphorylated ppk in which a phosphate is covalently linked to a histidine residue through a N-P bond.</text>
</comment>
<evidence type="ECO:0000256" key="7">
    <source>
        <dbReference type="ARBA" id="ARBA00022842"/>
    </source>
</evidence>
<evidence type="ECO:0000256" key="6">
    <source>
        <dbReference type="ARBA" id="ARBA00022840"/>
    </source>
</evidence>
<evidence type="ECO:0000256" key="8">
    <source>
        <dbReference type="HAMAP-Rule" id="MF_00347"/>
    </source>
</evidence>
<dbReference type="NCBIfam" id="TIGR03705">
    <property type="entry name" value="poly_P_kin"/>
    <property type="match status" value="1"/>
</dbReference>
<feature type="domain" description="Polyphosphate kinase C-terminal" evidence="13">
    <location>
        <begin position="350"/>
        <end position="513"/>
    </location>
</feature>
<evidence type="ECO:0000256" key="4">
    <source>
        <dbReference type="ARBA" id="ARBA00022741"/>
    </source>
</evidence>
<feature type="domain" description="Polyphosphate kinase N-terminal" evidence="11">
    <location>
        <begin position="22"/>
        <end position="127"/>
    </location>
</feature>
<dbReference type="PIRSF" id="PIRSF015589">
    <property type="entry name" value="PP_kinase"/>
    <property type="match status" value="1"/>
</dbReference>
<dbReference type="InterPro" id="IPR003414">
    <property type="entry name" value="PP_kinase"/>
</dbReference>
<evidence type="ECO:0000259" key="13">
    <source>
        <dbReference type="Pfam" id="PF17941"/>
    </source>
</evidence>
<feature type="binding site" evidence="8">
    <location>
        <position position="485"/>
    </location>
    <ligand>
        <name>ATP</name>
        <dbReference type="ChEBI" id="CHEBI:30616"/>
    </ligand>
</feature>
<keyword evidence="6 8" id="KW-0067">ATP-binding</keyword>
<dbReference type="InterPro" id="IPR024953">
    <property type="entry name" value="PP_kinase_middle"/>
</dbReference>